<comment type="caution">
    <text evidence="6">The sequence shown here is derived from an EMBL/GenBank/DDBJ whole genome shotgun (WGS) entry which is preliminary data.</text>
</comment>
<evidence type="ECO:0000313" key="6">
    <source>
        <dbReference type="EMBL" id="GCD98036.1"/>
    </source>
</evidence>
<feature type="binding site" evidence="5">
    <location>
        <position position="107"/>
    </location>
    <ligand>
        <name>substrate</name>
    </ligand>
</feature>
<reference evidence="6 7" key="1">
    <citation type="submission" date="2018-12" db="EMBL/GenBank/DDBJ databases">
        <title>Draft genome sequence of Embleya hyalina NBRC 13850T.</title>
        <authorList>
            <person name="Komaki H."/>
            <person name="Hosoyama A."/>
            <person name="Kimura A."/>
            <person name="Ichikawa N."/>
            <person name="Tamura T."/>
        </authorList>
    </citation>
    <scope>NUCLEOTIDE SEQUENCE [LARGE SCALE GENOMIC DNA]</scope>
    <source>
        <strain evidence="6 7">NBRC 13850</strain>
    </source>
</reference>
<evidence type="ECO:0000313" key="7">
    <source>
        <dbReference type="Proteomes" id="UP000286931"/>
    </source>
</evidence>
<dbReference type="InterPro" id="IPR005952">
    <property type="entry name" value="Phosphogly_mut1"/>
</dbReference>
<sequence>MVSSSDTAPFGPAEIVAIRHGESTANAAFAAAAARTAARSAAVAADPAGGWEAEEPDGDGEFDPSVVGRDADIALSARGEDQAGAVGRRLALRGETPDVVLVSPYRRARSTMRIIAREAARVGLLLPPPRRDERLRDREMGVLELRTAAAVERLHPDEAERRRRVGDLYYRPPGGESLADVALRLRTLLTDLRHEAPGAHVLIVGHDATVLMLRYVLEGLTETDVDRLVRTDPVGNASISRWRVRDGRLRGIRYNDMRHLRGIDVH</sequence>
<dbReference type="InterPro" id="IPR029033">
    <property type="entry name" value="His_PPase_superfam"/>
</dbReference>
<dbReference type="OrthoDB" id="5449373at2"/>
<dbReference type="Proteomes" id="UP000286931">
    <property type="component" value="Unassembled WGS sequence"/>
</dbReference>
<accession>A0A401YTX7</accession>
<dbReference type="GO" id="GO:0006096">
    <property type="term" value="P:glycolytic process"/>
    <property type="evidence" value="ECO:0007669"/>
    <property type="project" value="UniProtKB-KW"/>
</dbReference>
<dbReference type="Gene3D" id="3.40.50.1240">
    <property type="entry name" value="Phosphoglycerate mutase-like"/>
    <property type="match status" value="1"/>
</dbReference>
<evidence type="ECO:0000256" key="1">
    <source>
        <dbReference type="ARBA" id="ARBA00006717"/>
    </source>
</evidence>
<dbReference type="GO" id="GO:0004619">
    <property type="term" value="F:phosphoglycerate mutase activity"/>
    <property type="evidence" value="ECO:0007669"/>
    <property type="project" value="UniProtKB-EC"/>
</dbReference>
<comment type="similarity">
    <text evidence="1">Belongs to the phosphoglycerate mutase family. BPG-dependent PGAM subfamily.</text>
</comment>
<dbReference type="SMART" id="SM00855">
    <property type="entry name" value="PGAM"/>
    <property type="match status" value="1"/>
</dbReference>
<dbReference type="EC" id="5.4.2.11" evidence="2"/>
<proteinExistence type="inferred from homology"/>
<dbReference type="CDD" id="cd07067">
    <property type="entry name" value="HP_PGM_like"/>
    <property type="match status" value="1"/>
</dbReference>
<keyword evidence="3" id="KW-0324">Glycolysis</keyword>
<dbReference type="SUPFAM" id="SSF53254">
    <property type="entry name" value="Phosphoglycerate mutase-like"/>
    <property type="match status" value="1"/>
</dbReference>
<evidence type="ECO:0000256" key="2">
    <source>
        <dbReference type="ARBA" id="ARBA00012028"/>
    </source>
</evidence>
<organism evidence="6 7">
    <name type="scientific">Embleya hyalina</name>
    <dbReference type="NCBI Taxonomy" id="516124"/>
    <lineage>
        <taxon>Bacteria</taxon>
        <taxon>Bacillati</taxon>
        <taxon>Actinomycetota</taxon>
        <taxon>Actinomycetes</taxon>
        <taxon>Kitasatosporales</taxon>
        <taxon>Streptomycetaceae</taxon>
        <taxon>Embleya</taxon>
    </lineage>
</organism>
<evidence type="ECO:0000256" key="3">
    <source>
        <dbReference type="ARBA" id="ARBA00023152"/>
    </source>
</evidence>
<keyword evidence="7" id="KW-1185">Reference proteome</keyword>
<evidence type="ECO:0000256" key="5">
    <source>
        <dbReference type="PIRSR" id="PIRSR613078-2"/>
    </source>
</evidence>
<protein>
    <recommendedName>
        <fullName evidence="2">phosphoglycerate mutase (2,3-diphosphoglycerate-dependent)</fullName>
        <ecNumber evidence="2">5.4.2.11</ecNumber>
    </recommendedName>
</protein>
<name>A0A401YTX7_9ACTN</name>
<gene>
    <name evidence="6" type="primary">gpm</name>
    <name evidence="6" type="ORF">EHYA_05736</name>
</gene>
<dbReference type="EMBL" id="BIFH01000026">
    <property type="protein sequence ID" value="GCD98036.1"/>
    <property type="molecule type" value="Genomic_DNA"/>
</dbReference>
<dbReference type="Pfam" id="PF00300">
    <property type="entry name" value="His_Phos_1"/>
    <property type="match status" value="1"/>
</dbReference>
<dbReference type="InterPro" id="IPR013078">
    <property type="entry name" value="His_Pase_superF_clade-1"/>
</dbReference>
<keyword evidence="4" id="KW-0413">Isomerase</keyword>
<dbReference type="RefSeq" id="WP_126639969.1">
    <property type="nucleotide sequence ID" value="NZ_BIFH01000026.1"/>
</dbReference>
<evidence type="ECO:0000256" key="4">
    <source>
        <dbReference type="ARBA" id="ARBA00023235"/>
    </source>
</evidence>
<dbReference type="PANTHER" id="PTHR11931">
    <property type="entry name" value="PHOSPHOGLYCERATE MUTASE"/>
    <property type="match status" value="1"/>
</dbReference>
<dbReference type="AlphaFoldDB" id="A0A401YTX7"/>